<evidence type="ECO:0000313" key="2">
    <source>
        <dbReference type="Proteomes" id="UP000597444"/>
    </source>
</evidence>
<keyword evidence="2" id="KW-1185">Reference proteome</keyword>
<protein>
    <recommendedName>
        <fullName evidence="3">Transposase</fullName>
    </recommendedName>
</protein>
<accession>A0A8J3N6M8</accession>
<reference evidence="1" key="1">
    <citation type="submission" date="2020-10" db="EMBL/GenBank/DDBJ databases">
        <title>Taxonomic study of unclassified bacteria belonging to the class Ktedonobacteria.</title>
        <authorList>
            <person name="Yabe S."/>
            <person name="Wang C.M."/>
            <person name="Zheng Y."/>
            <person name="Sakai Y."/>
            <person name="Cavaletti L."/>
            <person name="Monciardini P."/>
            <person name="Donadio S."/>
        </authorList>
    </citation>
    <scope>NUCLEOTIDE SEQUENCE</scope>
    <source>
        <strain evidence="1">ID150040</strain>
    </source>
</reference>
<dbReference type="AlphaFoldDB" id="A0A8J3N6M8"/>
<dbReference type="InterPro" id="IPR052183">
    <property type="entry name" value="IS_Transposase"/>
</dbReference>
<organism evidence="1 2">
    <name type="scientific">Reticulibacter mediterranei</name>
    <dbReference type="NCBI Taxonomy" id="2778369"/>
    <lineage>
        <taxon>Bacteria</taxon>
        <taxon>Bacillati</taxon>
        <taxon>Chloroflexota</taxon>
        <taxon>Ktedonobacteria</taxon>
        <taxon>Ktedonobacterales</taxon>
        <taxon>Reticulibacteraceae</taxon>
        <taxon>Reticulibacter</taxon>
    </lineage>
</organism>
<evidence type="ECO:0000313" key="1">
    <source>
        <dbReference type="EMBL" id="GHO97585.1"/>
    </source>
</evidence>
<dbReference type="PANTHER" id="PTHR35528">
    <property type="entry name" value="BLL1675 PROTEIN"/>
    <property type="match status" value="1"/>
</dbReference>
<comment type="caution">
    <text evidence="1">The sequence shown here is derived from an EMBL/GenBank/DDBJ whole genome shotgun (WGS) entry which is preliminary data.</text>
</comment>
<dbReference type="Proteomes" id="UP000597444">
    <property type="component" value="Unassembled WGS sequence"/>
</dbReference>
<dbReference type="PANTHER" id="PTHR35528:SF3">
    <property type="entry name" value="BLL1675 PROTEIN"/>
    <property type="match status" value="1"/>
</dbReference>
<name>A0A8J3N6M8_9CHLR</name>
<evidence type="ECO:0008006" key="3">
    <source>
        <dbReference type="Google" id="ProtNLM"/>
    </source>
</evidence>
<proteinExistence type="predicted"/>
<dbReference type="EMBL" id="BNJK01000001">
    <property type="protein sequence ID" value="GHO97585.1"/>
    <property type="molecule type" value="Genomic_DNA"/>
</dbReference>
<sequence>MKIRTIAPDYKGHRFPPEIISHAVWLYFRFSLSIRSVEELLAQRGIVVTYETVRQWCLKFGQTYANELRRRRPRCSDTWHLDEVFLTISGRSTICGERWIKTAMCLTSWSRVAANRESRQTIFPQAPQRVVLQKIISSSKWLM</sequence>
<gene>
    <name evidence="1" type="ORF">KSF_076330</name>
</gene>